<keyword evidence="6 8" id="KW-0326">Glycosidase</keyword>
<keyword evidence="7" id="KW-0961">Cell wall biogenesis/degradation</keyword>
<dbReference type="GO" id="GO:0005975">
    <property type="term" value="P:carbohydrate metabolic process"/>
    <property type="evidence" value="ECO:0007669"/>
    <property type="project" value="InterPro"/>
</dbReference>
<keyword evidence="5 8" id="KW-0378">Hydrolase</keyword>
<evidence type="ECO:0008006" key="12">
    <source>
        <dbReference type="Google" id="ProtNLM"/>
    </source>
</evidence>
<evidence type="ECO:0000256" key="2">
    <source>
        <dbReference type="ARBA" id="ARBA00008834"/>
    </source>
</evidence>
<comment type="subcellular location">
    <subcellularLocation>
        <location evidence="1">Secreted</location>
        <location evidence="1">Cell wall</location>
    </subcellularLocation>
</comment>
<evidence type="ECO:0000256" key="7">
    <source>
        <dbReference type="ARBA" id="ARBA00023316"/>
    </source>
</evidence>
<dbReference type="AlphaFoldDB" id="A0AAD9X2Q4"/>
<feature type="chain" id="PRO_5042050155" description="Polygalacturonase" evidence="9">
    <location>
        <begin position="33"/>
        <end position="408"/>
    </location>
</feature>
<accession>A0AAD9X2Q4</accession>
<evidence type="ECO:0000256" key="8">
    <source>
        <dbReference type="RuleBase" id="RU361169"/>
    </source>
</evidence>
<dbReference type="Proteomes" id="UP001280121">
    <property type="component" value="Unassembled WGS sequence"/>
</dbReference>
<dbReference type="InterPro" id="IPR011050">
    <property type="entry name" value="Pectin_lyase_fold/virulence"/>
</dbReference>
<evidence type="ECO:0000256" key="9">
    <source>
        <dbReference type="SAM" id="SignalP"/>
    </source>
</evidence>
<keyword evidence="9" id="KW-0732">Signal</keyword>
<dbReference type="Pfam" id="PF00295">
    <property type="entry name" value="Glyco_hydro_28"/>
    <property type="match status" value="1"/>
</dbReference>
<evidence type="ECO:0000256" key="1">
    <source>
        <dbReference type="ARBA" id="ARBA00004191"/>
    </source>
</evidence>
<comment type="caution">
    <text evidence="10">The sequence shown here is derived from an EMBL/GenBank/DDBJ whole genome shotgun (WGS) entry which is preliminary data.</text>
</comment>
<dbReference type="GO" id="GO:0004650">
    <property type="term" value="F:polygalacturonase activity"/>
    <property type="evidence" value="ECO:0007669"/>
    <property type="project" value="InterPro"/>
</dbReference>
<protein>
    <recommendedName>
        <fullName evidence="12">Polygalacturonase</fullName>
    </recommendedName>
</protein>
<evidence type="ECO:0000256" key="3">
    <source>
        <dbReference type="ARBA" id="ARBA00022512"/>
    </source>
</evidence>
<sequence length="408" mass="44667">MLNSSMDFFARICILSCLFSMISFQLINKIHASQNNAFNVQDYGAVGNGKSDDSTAFLKAWNETCSATTGTPTMIIPKGKTFLVHAIDFLGPCKSTTVYVQLSGTVKAPEDPSAWKDHDVAKWLGFEGIKGLNIVGFGQLDGSGQKWWDQSCRYRPGLKALVFRECKSVNMSNIFLVSSPKTHIHVMSSQYVYFKSLVIRSPETSPNTDGIHISDSDNVWVQASTFESGDDCVSIGESTTNIHVGYCNCGPGHGMSIGSLGRTNGKEVHVENITIKHIQFNQTTNGGRIKTWQTGTGQVRNVEFSNLQFTKVKNPLIIDQYYCDVANPCKATKTGVKISNVRYMKAFGTTTTPVAAINLECSENVPCTNITLEDVKLESAFPNTEVTSSCNNAFGYAKGIMEPKSCLK</sequence>
<dbReference type="PANTHER" id="PTHR31375">
    <property type="match status" value="1"/>
</dbReference>
<keyword evidence="11" id="KW-1185">Reference proteome</keyword>
<evidence type="ECO:0000256" key="4">
    <source>
        <dbReference type="ARBA" id="ARBA00022525"/>
    </source>
</evidence>
<comment type="similarity">
    <text evidence="2 8">Belongs to the glycosyl hydrolase 28 family.</text>
</comment>
<keyword evidence="3" id="KW-0134">Cell wall</keyword>
<dbReference type="InterPro" id="IPR000743">
    <property type="entry name" value="Glyco_hydro_28"/>
</dbReference>
<dbReference type="Gene3D" id="2.160.20.10">
    <property type="entry name" value="Single-stranded right-handed beta-helix, Pectin lyase-like"/>
    <property type="match status" value="1"/>
</dbReference>
<dbReference type="GO" id="GO:0071555">
    <property type="term" value="P:cell wall organization"/>
    <property type="evidence" value="ECO:0007669"/>
    <property type="project" value="UniProtKB-KW"/>
</dbReference>
<evidence type="ECO:0000313" key="10">
    <source>
        <dbReference type="EMBL" id="KAK2651667.1"/>
    </source>
</evidence>
<organism evidence="10 11">
    <name type="scientific">Dipteronia dyeriana</name>
    <dbReference type="NCBI Taxonomy" id="168575"/>
    <lineage>
        <taxon>Eukaryota</taxon>
        <taxon>Viridiplantae</taxon>
        <taxon>Streptophyta</taxon>
        <taxon>Embryophyta</taxon>
        <taxon>Tracheophyta</taxon>
        <taxon>Spermatophyta</taxon>
        <taxon>Magnoliopsida</taxon>
        <taxon>eudicotyledons</taxon>
        <taxon>Gunneridae</taxon>
        <taxon>Pentapetalae</taxon>
        <taxon>rosids</taxon>
        <taxon>malvids</taxon>
        <taxon>Sapindales</taxon>
        <taxon>Sapindaceae</taxon>
        <taxon>Hippocastanoideae</taxon>
        <taxon>Acereae</taxon>
        <taxon>Dipteronia</taxon>
    </lineage>
</organism>
<reference evidence="10" key="1">
    <citation type="journal article" date="2023" name="Plant J.">
        <title>Genome sequences and population genomics provide insights into the demographic history, inbreeding, and mutation load of two 'living fossil' tree species of Dipteronia.</title>
        <authorList>
            <person name="Feng Y."/>
            <person name="Comes H.P."/>
            <person name="Chen J."/>
            <person name="Zhu S."/>
            <person name="Lu R."/>
            <person name="Zhang X."/>
            <person name="Li P."/>
            <person name="Qiu J."/>
            <person name="Olsen K.M."/>
            <person name="Qiu Y."/>
        </authorList>
    </citation>
    <scope>NUCLEOTIDE SEQUENCE</scope>
    <source>
        <strain evidence="10">KIB01</strain>
    </source>
</reference>
<evidence type="ECO:0000256" key="6">
    <source>
        <dbReference type="ARBA" id="ARBA00023295"/>
    </source>
</evidence>
<dbReference type="SUPFAM" id="SSF51126">
    <property type="entry name" value="Pectin lyase-like"/>
    <property type="match status" value="1"/>
</dbReference>
<proteinExistence type="inferred from homology"/>
<name>A0AAD9X2Q4_9ROSI</name>
<evidence type="ECO:0000313" key="11">
    <source>
        <dbReference type="Proteomes" id="UP001280121"/>
    </source>
</evidence>
<gene>
    <name evidence="10" type="ORF">Ddye_011523</name>
</gene>
<evidence type="ECO:0000256" key="5">
    <source>
        <dbReference type="ARBA" id="ARBA00022801"/>
    </source>
</evidence>
<feature type="signal peptide" evidence="9">
    <location>
        <begin position="1"/>
        <end position="32"/>
    </location>
</feature>
<dbReference type="InterPro" id="IPR012334">
    <property type="entry name" value="Pectin_lyas_fold"/>
</dbReference>
<dbReference type="EMBL" id="JANJYI010000004">
    <property type="protein sequence ID" value="KAK2651667.1"/>
    <property type="molecule type" value="Genomic_DNA"/>
</dbReference>
<keyword evidence="4" id="KW-0964">Secreted</keyword>